<name>A0A5E4CWZ8_MARMO</name>
<evidence type="ECO:0000313" key="12">
    <source>
        <dbReference type="Proteomes" id="UP000335636"/>
    </source>
</evidence>
<dbReference type="GO" id="GO:0017183">
    <property type="term" value="P:protein histidyl modification to diphthamide"/>
    <property type="evidence" value="ECO:0007669"/>
    <property type="project" value="UniProtKB-UniPathway"/>
</dbReference>
<dbReference type="AlphaFoldDB" id="A0A5E4CWZ8"/>
<evidence type="ECO:0000256" key="1">
    <source>
        <dbReference type="ARBA" id="ARBA00005156"/>
    </source>
</evidence>
<dbReference type="GO" id="GO:0017178">
    <property type="term" value="F:diphthine-ammonia ligase activity"/>
    <property type="evidence" value="ECO:0007669"/>
    <property type="project" value="UniProtKB-EC"/>
</dbReference>
<proteinExistence type="inferred from homology"/>
<feature type="domain" description="Diphthamide synthase" evidence="10">
    <location>
        <begin position="1"/>
        <end position="81"/>
    </location>
</feature>
<comment type="catalytic activity">
    <reaction evidence="9">
        <text>diphthine-[translation elongation factor 2] + NH4(+) + ATP = diphthamide-[translation elongation factor 2] + AMP + diphosphate + H(+)</text>
        <dbReference type="Rhea" id="RHEA:19753"/>
        <dbReference type="Rhea" id="RHEA-COMP:10172"/>
        <dbReference type="Rhea" id="RHEA-COMP:10174"/>
        <dbReference type="ChEBI" id="CHEBI:15378"/>
        <dbReference type="ChEBI" id="CHEBI:16692"/>
        <dbReference type="ChEBI" id="CHEBI:28938"/>
        <dbReference type="ChEBI" id="CHEBI:30616"/>
        <dbReference type="ChEBI" id="CHEBI:33019"/>
        <dbReference type="ChEBI" id="CHEBI:82696"/>
        <dbReference type="ChEBI" id="CHEBI:456215"/>
        <dbReference type="EC" id="6.3.1.14"/>
    </reaction>
</comment>
<evidence type="ECO:0000313" key="11">
    <source>
        <dbReference type="EMBL" id="VTJ86326.1"/>
    </source>
</evidence>
<sequence length="140" mass="15726">MMVVVLISGRKDSCYNMMQCIAAGHQVVALANLRPDGNQVGSDGLDSYMYQSVGHHATDLYAEAMVLPFYCRAIRGRSLDIGRMYTKFEGDEVEGLYELLKLVKGVTRVTWLAEYGALYLQDFQMHMEVCKPGDCLQESK</sequence>
<gene>
    <name evidence="11" type="ORF">MONAX_5E041463</name>
</gene>
<dbReference type="InterPro" id="IPR030662">
    <property type="entry name" value="DPH6/MJ0570"/>
</dbReference>
<evidence type="ECO:0000256" key="5">
    <source>
        <dbReference type="ARBA" id="ARBA00029814"/>
    </source>
</evidence>
<dbReference type="PANTHER" id="PTHR12196">
    <property type="entry name" value="DOMAIN OF UNKNOWN FUNCTION 71 DUF71 -CONTAINING PROTEIN"/>
    <property type="match status" value="1"/>
</dbReference>
<dbReference type="SUPFAM" id="SSF52402">
    <property type="entry name" value="Adenine nucleotide alpha hydrolases-like"/>
    <property type="match status" value="1"/>
</dbReference>
<evidence type="ECO:0000256" key="4">
    <source>
        <dbReference type="ARBA" id="ARBA00018426"/>
    </source>
</evidence>
<evidence type="ECO:0000256" key="6">
    <source>
        <dbReference type="ARBA" id="ARBA00031202"/>
    </source>
</evidence>
<dbReference type="Proteomes" id="UP000335636">
    <property type="component" value="Unassembled WGS sequence"/>
</dbReference>
<accession>A0A5E4CWZ8</accession>
<comment type="caution">
    <text evidence="11">The sequence shown here is derived from an EMBL/GenBank/DDBJ whole genome shotgun (WGS) entry which is preliminary data.</text>
</comment>
<evidence type="ECO:0000256" key="7">
    <source>
        <dbReference type="ARBA" id="ARBA00031552"/>
    </source>
</evidence>
<dbReference type="PANTHER" id="PTHR12196:SF2">
    <property type="entry name" value="DIPHTHINE--AMMONIA LIGASE"/>
    <property type="match status" value="1"/>
</dbReference>
<dbReference type="InterPro" id="IPR002761">
    <property type="entry name" value="Diphthami_syn_dom"/>
</dbReference>
<evidence type="ECO:0000256" key="8">
    <source>
        <dbReference type="ARBA" id="ARBA00032849"/>
    </source>
</evidence>
<evidence type="ECO:0000256" key="9">
    <source>
        <dbReference type="ARBA" id="ARBA00048108"/>
    </source>
</evidence>
<dbReference type="EMBL" id="CABDUW010002324">
    <property type="protein sequence ID" value="VTJ86326.1"/>
    <property type="molecule type" value="Genomic_DNA"/>
</dbReference>
<comment type="pathway">
    <text evidence="1">Protein modification; peptidyl-diphthamide biosynthesis.</text>
</comment>
<reference evidence="11" key="1">
    <citation type="submission" date="2019-04" db="EMBL/GenBank/DDBJ databases">
        <authorList>
            <person name="Alioto T."/>
            <person name="Alioto T."/>
        </authorList>
    </citation>
    <scope>NUCLEOTIDE SEQUENCE [LARGE SCALE GENOMIC DNA]</scope>
</reference>
<dbReference type="Gene3D" id="3.40.50.620">
    <property type="entry name" value="HUPs"/>
    <property type="match status" value="1"/>
</dbReference>
<dbReference type="Pfam" id="PF01902">
    <property type="entry name" value="Diphthami_syn_2"/>
    <property type="match status" value="1"/>
</dbReference>
<keyword evidence="12" id="KW-1185">Reference proteome</keyword>
<evidence type="ECO:0000256" key="2">
    <source>
        <dbReference type="ARBA" id="ARBA00008496"/>
    </source>
</evidence>
<evidence type="ECO:0000259" key="10">
    <source>
        <dbReference type="Pfam" id="PF01902"/>
    </source>
</evidence>
<protein>
    <recommendedName>
        <fullName evidence="4">Diphthine--ammonia ligase</fullName>
        <ecNumber evidence="3">6.3.1.14</ecNumber>
    </recommendedName>
    <alternativeName>
        <fullName evidence="6">ATP-binding domain-containing protein 4</fullName>
    </alternativeName>
    <alternativeName>
        <fullName evidence="5">Diphthamide synthase</fullName>
    </alternativeName>
    <alternativeName>
        <fullName evidence="7">Diphthamide synthetase</fullName>
    </alternativeName>
    <alternativeName>
        <fullName evidence="8">Protein DPH6 homolog</fullName>
    </alternativeName>
</protein>
<dbReference type="InterPro" id="IPR014729">
    <property type="entry name" value="Rossmann-like_a/b/a_fold"/>
</dbReference>
<evidence type="ECO:0000256" key="3">
    <source>
        <dbReference type="ARBA" id="ARBA00012089"/>
    </source>
</evidence>
<dbReference type="EC" id="6.3.1.14" evidence="3"/>
<organism evidence="11 12">
    <name type="scientific">Marmota monax</name>
    <name type="common">Woodchuck</name>
    <dbReference type="NCBI Taxonomy" id="9995"/>
    <lineage>
        <taxon>Eukaryota</taxon>
        <taxon>Metazoa</taxon>
        <taxon>Chordata</taxon>
        <taxon>Craniata</taxon>
        <taxon>Vertebrata</taxon>
        <taxon>Euteleostomi</taxon>
        <taxon>Mammalia</taxon>
        <taxon>Eutheria</taxon>
        <taxon>Euarchontoglires</taxon>
        <taxon>Glires</taxon>
        <taxon>Rodentia</taxon>
        <taxon>Sciuromorpha</taxon>
        <taxon>Sciuridae</taxon>
        <taxon>Xerinae</taxon>
        <taxon>Marmotini</taxon>
        <taxon>Marmota</taxon>
    </lineage>
</organism>
<comment type="similarity">
    <text evidence="2">Belongs to the Diphthine--ammonia ligase family.</text>
</comment>
<dbReference type="UniPathway" id="UPA00559"/>